<dbReference type="PROSITE" id="PS51165">
    <property type="entry name" value="THUMP"/>
    <property type="match status" value="1"/>
</dbReference>
<reference evidence="5 6" key="1">
    <citation type="journal article" date="2024" name="bioRxiv">
        <title>A reference genome for Trichogramma kaykai: A tiny desert-dwelling parasitoid wasp with competing sex-ratio distorters.</title>
        <authorList>
            <person name="Culotta J."/>
            <person name="Lindsey A.R."/>
        </authorList>
    </citation>
    <scope>NUCLEOTIDE SEQUENCE [LARGE SCALE GENOMIC DNA]</scope>
    <source>
        <strain evidence="5 6">KSX58</strain>
    </source>
</reference>
<accession>A0ABD2WCN0</accession>
<feature type="region of interest" description="Disordered" evidence="3">
    <location>
        <begin position="61"/>
        <end position="192"/>
    </location>
</feature>
<dbReference type="InterPro" id="IPR004114">
    <property type="entry name" value="THUMP_dom"/>
</dbReference>
<dbReference type="PANTHER" id="PTHR13452:SF10">
    <property type="entry name" value="THUMP DOMAIN-CONTAINING PROTEIN 1"/>
    <property type="match status" value="1"/>
</dbReference>
<dbReference type="FunFam" id="3.30.2300.10:FF:000001">
    <property type="entry name" value="THUMP domain-containing protein 1"/>
    <property type="match status" value="1"/>
</dbReference>
<feature type="region of interest" description="Disordered" evidence="3">
    <location>
        <begin position="1"/>
        <end position="23"/>
    </location>
</feature>
<dbReference type="Pfam" id="PF02926">
    <property type="entry name" value="THUMP"/>
    <property type="match status" value="1"/>
</dbReference>
<gene>
    <name evidence="5" type="ORF">TKK_015033</name>
</gene>
<dbReference type="InterPro" id="IPR040183">
    <property type="entry name" value="THUMPD1-like"/>
</dbReference>
<dbReference type="Proteomes" id="UP001627154">
    <property type="component" value="Unassembled WGS sequence"/>
</dbReference>
<organism evidence="5 6">
    <name type="scientific">Trichogramma kaykai</name>
    <dbReference type="NCBI Taxonomy" id="54128"/>
    <lineage>
        <taxon>Eukaryota</taxon>
        <taxon>Metazoa</taxon>
        <taxon>Ecdysozoa</taxon>
        <taxon>Arthropoda</taxon>
        <taxon>Hexapoda</taxon>
        <taxon>Insecta</taxon>
        <taxon>Pterygota</taxon>
        <taxon>Neoptera</taxon>
        <taxon>Endopterygota</taxon>
        <taxon>Hymenoptera</taxon>
        <taxon>Apocrita</taxon>
        <taxon>Proctotrupomorpha</taxon>
        <taxon>Chalcidoidea</taxon>
        <taxon>Trichogrammatidae</taxon>
        <taxon>Trichogramma</taxon>
    </lineage>
</organism>
<comment type="similarity">
    <text evidence="1">Belongs to the THUMPD1 family.</text>
</comment>
<dbReference type="PANTHER" id="PTHR13452">
    <property type="entry name" value="THUMP DOMAIN CONTAINING PROTEIN 1-RELATED"/>
    <property type="match status" value="1"/>
</dbReference>
<evidence type="ECO:0000313" key="5">
    <source>
        <dbReference type="EMBL" id="KAL3390237.1"/>
    </source>
</evidence>
<evidence type="ECO:0000259" key="4">
    <source>
        <dbReference type="PROSITE" id="PS51165"/>
    </source>
</evidence>
<feature type="domain" description="THUMP" evidence="4">
    <location>
        <begin position="246"/>
        <end position="352"/>
    </location>
</feature>
<dbReference type="SMART" id="SM00981">
    <property type="entry name" value="THUMP"/>
    <property type="match status" value="1"/>
</dbReference>
<dbReference type="GO" id="GO:0003723">
    <property type="term" value="F:RNA binding"/>
    <property type="evidence" value="ECO:0007669"/>
    <property type="project" value="UniProtKB-UniRule"/>
</dbReference>
<dbReference type="Gene3D" id="3.30.2300.10">
    <property type="entry name" value="THUMP superfamily"/>
    <property type="match status" value="1"/>
</dbReference>
<dbReference type="EMBL" id="JBJJXI010000121">
    <property type="protein sequence ID" value="KAL3390237.1"/>
    <property type="molecule type" value="Genomic_DNA"/>
</dbReference>
<keyword evidence="2" id="KW-0694">RNA-binding</keyword>
<dbReference type="AlphaFoldDB" id="A0ABD2WCN0"/>
<evidence type="ECO:0000256" key="2">
    <source>
        <dbReference type="PROSITE-ProRule" id="PRU00529"/>
    </source>
</evidence>
<dbReference type="CDD" id="cd11717">
    <property type="entry name" value="THUMP_THUMPD1_like"/>
    <property type="match status" value="1"/>
</dbReference>
<evidence type="ECO:0000256" key="1">
    <source>
        <dbReference type="ARBA" id="ARBA00060731"/>
    </source>
</evidence>
<evidence type="ECO:0000313" key="6">
    <source>
        <dbReference type="Proteomes" id="UP001627154"/>
    </source>
</evidence>
<keyword evidence="6" id="KW-1185">Reference proteome</keyword>
<protein>
    <recommendedName>
        <fullName evidence="4">THUMP domain-containing protein</fullName>
    </recommendedName>
</protein>
<feature type="compositionally biased region" description="Basic and acidic residues" evidence="3">
    <location>
        <begin position="61"/>
        <end position="179"/>
    </location>
</feature>
<comment type="caution">
    <text evidence="5">The sequence shown here is derived from an EMBL/GenBank/DDBJ whole genome shotgun (WGS) entry which is preliminary data.</text>
</comment>
<dbReference type="SUPFAM" id="SSF143437">
    <property type="entry name" value="THUMP domain-like"/>
    <property type="match status" value="1"/>
</dbReference>
<name>A0ABD2WCN0_9HYME</name>
<evidence type="ECO:0000256" key="3">
    <source>
        <dbReference type="SAM" id="MobiDB-lite"/>
    </source>
</evidence>
<feature type="compositionally biased region" description="Acidic residues" evidence="3">
    <location>
        <begin position="181"/>
        <end position="190"/>
    </location>
</feature>
<sequence>MSENKKRKGNFYNKGGPMKKWKSPTLEIGMTGFLCTCNFKERECIRDTYSLLNEYADASDYKTQEAKHDKEKENTKQDVETVINKLEKDREMETSPNEKEAAANESEKDNDVNTTPEEQKAITDRSEKDSTVEEKAAVDKSEEESKVETSLEKNETVADESEKVVDEIKTSPKVEKIASDDSSDEEEENKELDFATQLQDEIKELRSEATQEKRLSAVDTGVPNVVFIKATSLRDPLKVSTAIIEDIYKTKQQKSRYILRMLPVQRVCKAYLDDLKNKADSLFDQYFVKEPKTFCIVFSRHRNNNLHREDVIEELAKLINSKNPGNKANLKDPEIAVVISVLKGVCAISIAPKYFFYKKYNLAELCNVKKSE</sequence>
<proteinExistence type="inferred from homology"/>